<dbReference type="AlphaFoldDB" id="A0A131YM51"/>
<proteinExistence type="predicted"/>
<protein>
    <submittedName>
        <fullName evidence="1">F-box and leucine-rich repeat protein 18</fullName>
    </submittedName>
</protein>
<name>A0A131YM51_RHIAP</name>
<reference evidence="1" key="1">
    <citation type="journal article" date="2016" name="Ticks Tick Borne Dis.">
        <title>De novo assembly and annotation of the salivary gland transcriptome of Rhipicephalus appendiculatus male and female ticks during blood feeding.</title>
        <authorList>
            <person name="de Castro M.H."/>
            <person name="de Klerk D."/>
            <person name="Pienaar R."/>
            <person name="Latif A.A."/>
            <person name="Rees D.J."/>
            <person name="Mans B.J."/>
        </authorList>
    </citation>
    <scope>NUCLEOTIDE SEQUENCE</scope>
    <source>
        <tissue evidence="1">Salivary glands</tissue>
    </source>
</reference>
<organism evidence="1">
    <name type="scientific">Rhipicephalus appendiculatus</name>
    <name type="common">Brown ear tick</name>
    <dbReference type="NCBI Taxonomy" id="34631"/>
    <lineage>
        <taxon>Eukaryota</taxon>
        <taxon>Metazoa</taxon>
        <taxon>Ecdysozoa</taxon>
        <taxon>Arthropoda</taxon>
        <taxon>Chelicerata</taxon>
        <taxon>Arachnida</taxon>
        <taxon>Acari</taxon>
        <taxon>Parasitiformes</taxon>
        <taxon>Ixodida</taxon>
        <taxon>Ixodoidea</taxon>
        <taxon>Ixodidae</taxon>
        <taxon>Rhipicephalinae</taxon>
        <taxon>Rhipicephalus</taxon>
        <taxon>Rhipicephalus</taxon>
    </lineage>
</organism>
<sequence>MEAAKVCAQVEATMTVDCHYSLLPNELWVRILSYMDPETMLAAAEAWPRLADLTCNRSVVGTVRFSAETLSEDTLSRFLRAPRAAAISTLDLTNCVLPSSNVVEQGLARCVNLTTLRCVNCRLSSRALFQLVLTRLAKLETLHWSLLGCRDGGNEMGPALNVLDGGKYSRRTTAVRSMYVELVESAVHVHALSRFLPRCPHLRDLHVHVLGVSSCEGCSPGAPTAYGDRPLTELERFTYTTDAVRGRCPYASRSAFIESRELWHLLLGDDEPLVQAFRGYATLCNNVALRVRPRKSRSCVHLSELLVPAGDGVADAMPRMCVTVDEPGQLSAAAVARADRWSSLEALTLLSPLPLNRPTFPPGVGALYEAPLKSLLAACTALRELNLSRFHFTPDLSCCALLASSCPRHLTALSLPACALAEPNSLEDLARAPFSLQELDIRGSATTAHSVCAVCSDPRTCCESSLAPLAALGPLRRLTLCGLSNVHSIQFLANCRVRELRLSNLGRRGLCCYVQGLGTVLTARAADLRVLKMEHNALTLSSKLLLHQFTKASSLEMLCLTSSAQLRPIDQQQLLDALVPQLPKLRVLHVHAPNLRPLSHLALGEPRICFDSSNGDKVNPTIVFTNELSILCRACNFIGLSKPYNRDPEPLQMDATNG</sequence>
<accession>A0A131YM51</accession>
<dbReference type="SUPFAM" id="SSF81383">
    <property type="entry name" value="F-box domain"/>
    <property type="match status" value="1"/>
</dbReference>
<dbReference type="SUPFAM" id="SSF52047">
    <property type="entry name" value="RNI-like"/>
    <property type="match status" value="1"/>
</dbReference>
<dbReference type="InterPro" id="IPR036047">
    <property type="entry name" value="F-box-like_dom_sf"/>
</dbReference>
<dbReference type="EMBL" id="GEDV01008902">
    <property type="protein sequence ID" value="JAP79655.1"/>
    <property type="molecule type" value="Transcribed_RNA"/>
</dbReference>
<dbReference type="InterPro" id="IPR032675">
    <property type="entry name" value="LRR_dom_sf"/>
</dbReference>
<dbReference type="Gene3D" id="3.80.10.10">
    <property type="entry name" value="Ribonuclease Inhibitor"/>
    <property type="match status" value="2"/>
</dbReference>
<evidence type="ECO:0000313" key="1">
    <source>
        <dbReference type="EMBL" id="JAP79655.1"/>
    </source>
</evidence>